<name>A0A9D3YHL7_DREPO</name>
<feature type="region of interest" description="Disordered" evidence="1">
    <location>
        <begin position="100"/>
        <end position="124"/>
    </location>
</feature>
<keyword evidence="3" id="KW-1185">Reference proteome</keyword>
<evidence type="ECO:0000256" key="1">
    <source>
        <dbReference type="SAM" id="MobiDB-lite"/>
    </source>
</evidence>
<protein>
    <submittedName>
        <fullName evidence="2">Uncharacterized protein</fullName>
    </submittedName>
</protein>
<accession>A0A9D3YHL7</accession>
<dbReference type="EMBL" id="JAIWYP010000015">
    <property type="protein sequence ID" value="KAH3699080.1"/>
    <property type="molecule type" value="Genomic_DNA"/>
</dbReference>
<evidence type="ECO:0000313" key="3">
    <source>
        <dbReference type="Proteomes" id="UP000828390"/>
    </source>
</evidence>
<reference evidence="2" key="1">
    <citation type="journal article" date="2019" name="bioRxiv">
        <title>The Genome of the Zebra Mussel, Dreissena polymorpha: A Resource for Invasive Species Research.</title>
        <authorList>
            <person name="McCartney M.A."/>
            <person name="Auch B."/>
            <person name="Kono T."/>
            <person name="Mallez S."/>
            <person name="Zhang Y."/>
            <person name="Obille A."/>
            <person name="Becker A."/>
            <person name="Abrahante J.E."/>
            <person name="Garbe J."/>
            <person name="Badalamenti J.P."/>
            <person name="Herman A."/>
            <person name="Mangelson H."/>
            <person name="Liachko I."/>
            <person name="Sullivan S."/>
            <person name="Sone E.D."/>
            <person name="Koren S."/>
            <person name="Silverstein K.A.T."/>
            <person name="Beckman K.B."/>
            <person name="Gohl D.M."/>
        </authorList>
    </citation>
    <scope>NUCLEOTIDE SEQUENCE</scope>
    <source>
        <strain evidence="2">Duluth1</strain>
        <tissue evidence="2">Whole animal</tissue>
    </source>
</reference>
<dbReference type="AlphaFoldDB" id="A0A9D3YHL7"/>
<gene>
    <name evidence="2" type="ORF">DPMN_074034</name>
</gene>
<sequence length="124" mass="14522">MFTGLYMNLSKYVMITTIHQLQPQNHLNNNHPRNPIRTYNIRSSLERFTHQTLFVTAPQKNTIRLPQSKNFYHHPTITATQLSYSLNPSDLKNRVTYNLPSTNHHHHNLKSTTNYHPATPTHKP</sequence>
<organism evidence="2 3">
    <name type="scientific">Dreissena polymorpha</name>
    <name type="common">Zebra mussel</name>
    <name type="synonym">Mytilus polymorpha</name>
    <dbReference type="NCBI Taxonomy" id="45954"/>
    <lineage>
        <taxon>Eukaryota</taxon>
        <taxon>Metazoa</taxon>
        <taxon>Spiralia</taxon>
        <taxon>Lophotrochozoa</taxon>
        <taxon>Mollusca</taxon>
        <taxon>Bivalvia</taxon>
        <taxon>Autobranchia</taxon>
        <taxon>Heteroconchia</taxon>
        <taxon>Euheterodonta</taxon>
        <taxon>Imparidentia</taxon>
        <taxon>Neoheterodontei</taxon>
        <taxon>Myida</taxon>
        <taxon>Dreissenoidea</taxon>
        <taxon>Dreissenidae</taxon>
        <taxon>Dreissena</taxon>
    </lineage>
</organism>
<reference evidence="2" key="2">
    <citation type="submission" date="2020-11" db="EMBL/GenBank/DDBJ databases">
        <authorList>
            <person name="McCartney M.A."/>
            <person name="Auch B."/>
            <person name="Kono T."/>
            <person name="Mallez S."/>
            <person name="Becker A."/>
            <person name="Gohl D.M."/>
            <person name="Silverstein K.A.T."/>
            <person name="Koren S."/>
            <person name="Bechman K.B."/>
            <person name="Herman A."/>
            <person name="Abrahante J.E."/>
            <person name="Garbe J."/>
        </authorList>
    </citation>
    <scope>NUCLEOTIDE SEQUENCE</scope>
    <source>
        <strain evidence="2">Duluth1</strain>
        <tissue evidence="2">Whole animal</tissue>
    </source>
</reference>
<proteinExistence type="predicted"/>
<comment type="caution">
    <text evidence="2">The sequence shown here is derived from an EMBL/GenBank/DDBJ whole genome shotgun (WGS) entry which is preliminary data.</text>
</comment>
<evidence type="ECO:0000313" key="2">
    <source>
        <dbReference type="EMBL" id="KAH3699080.1"/>
    </source>
</evidence>
<dbReference type="Proteomes" id="UP000828390">
    <property type="component" value="Unassembled WGS sequence"/>
</dbReference>